<dbReference type="Proteomes" id="UP000076722">
    <property type="component" value="Unassembled WGS sequence"/>
</dbReference>
<gene>
    <name evidence="1" type="ORF">SISNIDRAFT_470041</name>
</gene>
<evidence type="ECO:0000313" key="2">
    <source>
        <dbReference type="Proteomes" id="UP000076722"/>
    </source>
</evidence>
<dbReference type="Gene3D" id="2.120.10.70">
    <property type="entry name" value="Fucose-specific lectin"/>
    <property type="match status" value="2"/>
</dbReference>
<reference evidence="1 2" key="1">
    <citation type="journal article" date="2016" name="Mol. Biol. Evol.">
        <title>Comparative Genomics of Early-Diverging Mushroom-Forming Fungi Provides Insights into the Origins of Lignocellulose Decay Capabilities.</title>
        <authorList>
            <person name="Nagy L.G."/>
            <person name="Riley R."/>
            <person name="Tritt A."/>
            <person name="Adam C."/>
            <person name="Daum C."/>
            <person name="Floudas D."/>
            <person name="Sun H."/>
            <person name="Yadav J.S."/>
            <person name="Pangilinan J."/>
            <person name="Larsson K.H."/>
            <person name="Matsuura K."/>
            <person name="Barry K."/>
            <person name="Labutti K."/>
            <person name="Kuo R."/>
            <person name="Ohm R.A."/>
            <person name="Bhattacharya S.S."/>
            <person name="Shirouzu T."/>
            <person name="Yoshinaga Y."/>
            <person name="Martin F.M."/>
            <person name="Grigoriev I.V."/>
            <person name="Hibbett D.S."/>
        </authorList>
    </citation>
    <scope>NUCLEOTIDE SEQUENCE [LARGE SCALE GENOMIC DNA]</scope>
    <source>
        <strain evidence="1 2">HHB9708</strain>
    </source>
</reference>
<sequence>MSTASESVSEYPVHFTASVKPEDKNKEATPLSATRLASVYWFDSEETKGRHQIRVYFQDAFLWIRELRCTDGVWAVDSRPCFLPPEYTIRPPLAAITCPSQWGDTSARDPEPEIRLYYIAIASSSSPASDLGIRVFWQDGRGHIWQNICQEIGSTKKWEVKQVTPDKDPALQGTYLASAVGVGYTTTADAETIVAWQKPGNVLAGATFKGTTDTPTSIVFPRAYRVSPSGSITVAAWHQGRTLIYYDGRDRESIQKLSISPVAISGNDNKLESLTDDNGLRVKTASVLYEGPFNALTGDIRLGVSPGQASLASAAFSIQLNERLGNVFYLLPGQSKLGELDI</sequence>
<name>A0A164PCJ0_9AGAM</name>
<dbReference type="SUPFAM" id="SSF89372">
    <property type="entry name" value="Fucose-specific lectin"/>
    <property type="match status" value="1"/>
</dbReference>
<evidence type="ECO:0008006" key="3">
    <source>
        <dbReference type="Google" id="ProtNLM"/>
    </source>
</evidence>
<dbReference type="AlphaFoldDB" id="A0A164PCJ0"/>
<accession>A0A164PCJ0</accession>
<proteinExistence type="predicted"/>
<evidence type="ECO:0000313" key="1">
    <source>
        <dbReference type="EMBL" id="KZS88592.1"/>
    </source>
</evidence>
<keyword evidence="2" id="KW-1185">Reference proteome</keyword>
<dbReference type="EMBL" id="KV419435">
    <property type="protein sequence ID" value="KZS88592.1"/>
    <property type="molecule type" value="Genomic_DNA"/>
</dbReference>
<organism evidence="1 2">
    <name type="scientific">Sistotremastrum niveocremeum HHB9708</name>
    <dbReference type="NCBI Taxonomy" id="1314777"/>
    <lineage>
        <taxon>Eukaryota</taxon>
        <taxon>Fungi</taxon>
        <taxon>Dikarya</taxon>
        <taxon>Basidiomycota</taxon>
        <taxon>Agaricomycotina</taxon>
        <taxon>Agaricomycetes</taxon>
        <taxon>Sistotremastrales</taxon>
        <taxon>Sistotremastraceae</taxon>
        <taxon>Sertulicium</taxon>
        <taxon>Sertulicium niveocremeum</taxon>
    </lineage>
</organism>
<protein>
    <recommendedName>
        <fullName evidence="3">Fucose-specific lectin</fullName>
    </recommendedName>
</protein>